<evidence type="ECO:0000259" key="5">
    <source>
        <dbReference type="Pfam" id="PF02576"/>
    </source>
</evidence>
<dbReference type="OrthoDB" id="9805006at2"/>
<dbReference type="EMBL" id="PUIV01000019">
    <property type="protein sequence ID" value="PWB93518.1"/>
    <property type="molecule type" value="Genomic_DNA"/>
</dbReference>
<dbReference type="InterPro" id="IPR028998">
    <property type="entry name" value="RimP_C"/>
</dbReference>
<dbReference type="Pfam" id="PF17384">
    <property type="entry name" value="DUF150_C"/>
    <property type="match status" value="1"/>
</dbReference>
<dbReference type="InterPro" id="IPR036847">
    <property type="entry name" value="RimP_C_sf"/>
</dbReference>
<name>A0A2U1SPH7_METSR</name>
<evidence type="ECO:0000259" key="6">
    <source>
        <dbReference type="Pfam" id="PF17384"/>
    </source>
</evidence>
<evidence type="ECO:0000256" key="3">
    <source>
        <dbReference type="HAMAP-Rule" id="MF_01077"/>
    </source>
</evidence>
<dbReference type="InterPro" id="IPR028989">
    <property type="entry name" value="RimP_N"/>
</dbReference>
<dbReference type="RefSeq" id="WP_108917568.1">
    <property type="nucleotide sequence ID" value="NZ_BGJY01000013.1"/>
</dbReference>
<keyword evidence="9" id="KW-1185">Reference proteome</keyword>
<dbReference type="NCBIfam" id="NF000932">
    <property type="entry name" value="PRK00092.2-5"/>
    <property type="match status" value="1"/>
</dbReference>
<reference evidence="7 9" key="1">
    <citation type="journal article" date="2018" name="Appl. Microbiol. Biotechnol.">
        <title>Co-cultivation of the strictly anaerobic methanogen Methanosarcina barkeri with aerobic methanotrophs in an oxygen-limited membrane bioreactor.</title>
        <authorList>
            <person name="In 't Zandt M.H."/>
            <person name="van den Bosch T.J.M."/>
            <person name="Rijkers R."/>
            <person name="van Kessel M.A.H.J."/>
            <person name="Jetten M.S.M."/>
            <person name="Welte C.U."/>
        </authorList>
    </citation>
    <scope>NUCLEOTIDE SEQUENCE [LARGE SCALE GENOMIC DNA]</scope>
    <source>
        <strain evidence="7 9">DSM 17706</strain>
    </source>
</reference>
<dbReference type="HAMAP" id="MF_01077">
    <property type="entry name" value="RimP"/>
    <property type="match status" value="1"/>
</dbReference>
<dbReference type="InterPro" id="IPR003728">
    <property type="entry name" value="Ribosome_maturation_RimP"/>
</dbReference>
<feature type="region of interest" description="Disordered" evidence="4">
    <location>
        <begin position="200"/>
        <end position="259"/>
    </location>
</feature>
<comment type="subcellular location">
    <subcellularLocation>
        <location evidence="3">Cytoplasm</location>
    </subcellularLocation>
</comment>
<dbReference type="InterPro" id="IPR035956">
    <property type="entry name" value="RimP_N_sf"/>
</dbReference>
<sequence length="259" mass="27885">MSRLAETPAAGAVEAPSLIDEPRLCGETGVAARIAHIAEPVLAQLGFRLVRARILSQNGMVLQIMAERPDGTMTIDDCEAASQALSPELDVEDVISDAYRLELSSPGIDRPLVRVSDFRRAIGHEAKIELTQPLASGRKRFRGNIVSVEGDGRDAVVTLERDDAPPDEEKTVRMPLRDLDEAKLMLTDALIREALRAGKAQLEDDGPSEEEAPQEDARPRRGPGRFAAARADKAKPLVPAGVQTGFKKKGSGPGRRGDA</sequence>
<dbReference type="Proteomes" id="UP000245137">
    <property type="component" value="Unassembled WGS sequence"/>
</dbReference>
<protein>
    <recommendedName>
        <fullName evidence="3">Ribosome maturation factor RimP</fullName>
    </recommendedName>
</protein>
<dbReference type="AlphaFoldDB" id="A0A2U1SPH7"/>
<reference evidence="7" key="2">
    <citation type="submission" date="2018-02" db="EMBL/GenBank/DDBJ databases">
        <authorList>
            <person name="Cohen D.B."/>
            <person name="Kent A.D."/>
        </authorList>
    </citation>
    <scope>NUCLEOTIDE SEQUENCE</scope>
    <source>
        <strain evidence="7">DSM 17706</strain>
    </source>
</reference>
<evidence type="ECO:0000313" key="9">
    <source>
        <dbReference type="Proteomes" id="UP000245137"/>
    </source>
</evidence>
<dbReference type="Gene3D" id="3.30.300.70">
    <property type="entry name" value="RimP-like superfamily, N-terminal"/>
    <property type="match status" value="1"/>
</dbReference>
<dbReference type="CDD" id="cd01734">
    <property type="entry name" value="YlxS_C"/>
    <property type="match status" value="1"/>
</dbReference>
<accession>A0A2U1SPH7</accession>
<comment type="caution">
    <text evidence="7">The sequence shown here is derived from an EMBL/GenBank/DDBJ whole genome shotgun (WGS) entry which is preliminary data.</text>
</comment>
<dbReference type="PANTHER" id="PTHR33867:SF1">
    <property type="entry name" value="RIBOSOME MATURATION FACTOR RIMP"/>
    <property type="match status" value="1"/>
</dbReference>
<dbReference type="SUPFAM" id="SSF75420">
    <property type="entry name" value="YhbC-like, N-terminal domain"/>
    <property type="match status" value="1"/>
</dbReference>
<reference evidence="8 10" key="3">
    <citation type="submission" date="2019-07" db="EMBL/GenBank/DDBJ databases">
        <title>Ln-dependent methylotrophs.</title>
        <authorList>
            <person name="Tani A."/>
        </authorList>
    </citation>
    <scope>NUCLEOTIDE SEQUENCE [LARGE SCALE GENOMIC DNA]</scope>
    <source>
        <strain evidence="8 10">SM89A</strain>
    </source>
</reference>
<feature type="domain" description="Ribosome maturation factor RimP N-terminal" evidence="5">
    <location>
        <begin position="37"/>
        <end position="109"/>
    </location>
</feature>
<evidence type="ECO:0000313" key="7">
    <source>
        <dbReference type="EMBL" id="PWB93518.1"/>
    </source>
</evidence>
<comment type="function">
    <text evidence="3">Required for maturation of 30S ribosomal subunits.</text>
</comment>
<gene>
    <name evidence="3 8" type="primary">rimP</name>
    <name evidence="7" type="ORF">C5689_12290</name>
    <name evidence="8" type="ORF">FM996_17020</name>
</gene>
<evidence type="ECO:0000256" key="4">
    <source>
        <dbReference type="SAM" id="MobiDB-lite"/>
    </source>
</evidence>
<dbReference type="Proteomes" id="UP000316781">
    <property type="component" value="Unassembled WGS sequence"/>
</dbReference>
<evidence type="ECO:0000256" key="1">
    <source>
        <dbReference type="ARBA" id="ARBA00022490"/>
    </source>
</evidence>
<dbReference type="GO" id="GO:0006412">
    <property type="term" value="P:translation"/>
    <property type="evidence" value="ECO:0007669"/>
    <property type="project" value="TreeGrafter"/>
</dbReference>
<evidence type="ECO:0000256" key="2">
    <source>
        <dbReference type="ARBA" id="ARBA00022517"/>
    </source>
</evidence>
<evidence type="ECO:0000313" key="8">
    <source>
        <dbReference type="EMBL" id="TRL30276.1"/>
    </source>
</evidence>
<feature type="domain" description="Ribosome maturation factor RimP C-terminal" evidence="6">
    <location>
        <begin position="112"/>
        <end position="187"/>
    </location>
</feature>
<dbReference type="GO" id="GO:0000028">
    <property type="term" value="P:ribosomal small subunit assembly"/>
    <property type="evidence" value="ECO:0007669"/>
    <property type="project" value="TreeGrafter"/>
</dbReference>
<evidence type="ECO:0000313" key="10">
    <source>
        <dbReference type="Proteomes" id="UP000316781"/>
    </source>
</evidence>
<dbReference type="Pfam" id="PF02576">
    <property type="entry name" value="RimP_N"/>
    <property type="match status" value="1"/>
</dbReference>
<organism evidence="7 9">
    <name type="scientific">Methylosinus sporium</name>
    <dbReference type="NCBI Taxonomy" id="428"/>
    <lineage>
        <taxon>Bacteria</taxon>
        <taxon>Pseudomonadati</taxon>
        <taxon>Pseudomonadota</taxon>
        <taxon>Alphaproteobacteria</taxon>
        <taxon>Hyphomicrobiales</taxon>
        <taxon>Methylocystaceae</taxon>
        <taxon>Methylosinus</taxon>
    </lineage>
</organism>
<dbReference type="PANTHER" id="PTHR33867">
    <property type="entry name" value="RIBOSOME MATURATION FACTOR RIMP"/>
    <property type="match status" value="1"/>
</dbReference>
<feature type="compositionally biased region" description="Acidic residues" evidence="4">
    <location>
        <begin position="203"/>
        <end position="214"/>
    </location>
</feature>
<dbReference type="SUPFAM" id="SSF74942">
    <property type="entry name" value="YhbC-like, C-terminal domain"/>
    <property type="match status" value="1"/>
</dbReference>
<proteinExistence type="inferred from homology"/>
<dbReference type="Gene3D" id="2.30.30.180">
    <property type="entry name" value="Ribosome maturation factor RimP, C-terminal domain"/>
    <property type="match status" value="1"/>
</dbReference>
<dbReference type="GO" id="GO:0005829">
    <property type="term" value="C:cytosol"/>
    <property type="evidence" value="ECO:0007669"/>
    <property type="project" value="TreeGrafter"/>
</dbReference>
<dbReference type="EMBL" id="VJMF01000073">
    <property type="protein sequence ID" value="TRL30276.1"/>
    <property type="molecule type" value="Genomic_DNA"/>
</dbReference>
<comment type="similarity">
    <text evidence="3">Belongs to the RimP family.</text>
</comment>
<keyword evidence="1 3" id="KW-0963">Cytoplasm</keyword>
<keyword evidence="2 3" id="KW-0690">Ribosome biogenesis</keyword>